<dbReference type="STRING" id="649639.Bcell_3682"/>
<dbReference type="Pfam" id="PF04306">
    <property type="entry name" value="DUF456"/>
    <property type="match status" value="1"/>
</dbReference>
<dbReference type="OrthoDB" id="9808460at2"/>
<dbReference type="eggNOG" id="COG2839">
    <property type="taxonomic scope" value="Bacteria"/>
</dbReference>
<keyword evidence="1" id="KW-0472">Membrane</keyword>
<dbReference type="EMBL" id="CP002394">
    <property type="protein sequence ID" value="ADU31923.1"/>
    <property type="molecule type" value="Genomic_DNA"/>
</dbReference>
<feature type="transmembrane region" description="Helical" evidence="1">
    <location>
        <begin position="85"/>
        <end position="113"/>
    </location>
</feature>
<accession>E6TT15</accession>
<feature type="transmembrane region" description="Helical" evidence="1">
    <location>
        <begin position="7"/>
        <end position="37"/>
    </location>
</feature>
<dbReference type="InterPro" id="IPR007403">
    <property type="entry name" value="DUF456"/>
</dbReference>
<gene>
    <name evidence="2" type="ordered locus">Bcell_3682</name>
</gene>
<dbReference type="RefSeq" id="WP_013490254.1">
    <property type="nucleotide sequence ID" value="NC_014829.1"/>
</dbReference>
<evidence type="ECO:0008006" key="4">
    <source>
        <dbReference type="Google" id="ProtNLM"/>
    </source>
</evidence>
<keyword evidence="3" id="KW-1185">Reference proteome</keyword>
<protein>
    <recommendedName>
        <fullName evidence="4">DUF456 domain-containing protein</fullName>
    </recommendedName>
</protein>
<organism evidence="2 3">
    <name type="scientific">Evansella cellulosilytica (strain ATCC 21833 / DSM 2522 / FERM P-1141 / JCM 9156 / N-4)</name>
    <name type="common">Bacillus cellulosilyticus</name>
    <dbReference type="NCBI Taxonomy" id="649639"/>
    <lineage>
        <taxon>Bacteria</taxon>
        <taxon>Bacillati</taxon>
        <taxon>Bacillota</taxon>
        <taxon>Bacilli</taxon>
        <taxon>Bacillales</taxon>
        <taxon>Bacillaceae</taxon>
        <taxon>Evansella</taxon>
    </lineage>
</organism>
<keyword evidence="1" id="KW-0812">Transmembrane</keyword>
<keyword evidence="1" id="KW-1133">Transmembrane helix</keyword>
<feature type="transmembrane region" description="Helical" evidence="1">
    <location>
        <begin position="49"/>
        <end position="73"/>
    </location>
</feature>
<dbReference type="PANTHER" id="PTHR39165:SF1">
    <property type="entry name" value="DUF456 DOMAIN-CONTAINING PROTEIN"/>
    <property type="match status" value="1"/>
</dbReference>
<evidence type="ECO:0000313" key="2">
    <source>
        <dbReference type="EMBL" id="ADU31923.1"/>
    </source>
</evidence>
<proteinExistence type="predicted"/>
<dbReference type="KEGG" id="bco:Bcell_3682"/>
<dbReference type="PANTHER" id="PTHR39165">
    <property type="entry name" value="IG HYPOTHETICAL 17883"/>
    <property type="match status" value="1"/>
</dbReference>
<evidence type="ECO:0000256" key="1">
    <source>
        <dbReference type="SAM" id="Phobius"/>
    </source>
</evidence>
<reference evidence="2" key="1">
    <citation type="submission" date="2010-12" db="EMBL/GenBank/DDBJ databases">
        <title>Complete sequence of Bacillus cellulosilyticus DSM 2522.</title>
        <authorList>
            <consortium name="US DOE Joint Genome Institute"/>
            <person name="Lucas S."/>
            <person name="Copeland A."/>
            <person name="Lapidus A."/>
            <person name="Cheng J.-F."/>
            <person name="Bruce D."/>
            <person name="Goodwin L."/>
            <person name="Pitluck S."/>
            <person name="Chertkov O."/>
            <person name="Detter J.C."/>
            <person name="Han C."/>
            <person name="Tapia R."/>
            <person name="Land M."/>
            <person name="Hauser L."/>
            <person name="Jeffries C."/>
            <person name="Kyrpides N."/>
            <person name="Ivanova N."/>
            <person name="Mikhailova N."/>
            <person name="Brumm P."/>
            <person name="Mead D."/>
            <person name="Woyke T."/>
        </authorList>
    </citation>
    <scope>NUCLEOTIDE SEQUENCE [LARGE SCALE GENOMIC DNA]</scope>
    <source>
        <strain evidence="2">DSM 2522</strain>
    </source>
</reference>
<dbReference type="AlphaFoldDB" id="E6TT15"/>
<name>E6TT15_EVAC2</name>
<evidence type="ECO:0000313" key="3">
    <source>
        <dbReference type="Proteomes" id="UP000001401"/>
    </source>
</evidence>
<dbReference type="Proteomes" id="UP000001401">
    <property type="component" value="Chromosome"/>
</dbReference>
<feature type="transmembrane region" description="Helical" evidence="1">
    <location>
        <begin position="133"/>
        <end position="161"/>
    </location>
</feature>
<dbReference type="HOGENOM" id="CLU_109297_1_0_9"/>
<sequence length="162" mass="18119">MSFLIWFLIIACFVISFIGLIYPIIPGILFIWIGIALYQFFIPAGDLAWWFWVSLTILTILVFVADLLANLFFVKKYGGSQLGMYAATAGLIVGCFIIPPIGVLIFPFLFVLGTELYQKKTFEEAVKVSIGTLFAFLSGTVAKGFIHVLIIVLFLINVIFFN</sequence>